<feature type="domain" description="Rhodanese" evidence="3">
    <location>
        <begin position="163"/>
        <end position="272"/>
    </location>
</feature>
<evidence type="ECO:0000256" key="2">
    <source>
        <dbReference type="ARBA" id="ARBA00022737"/>
    </source>
</evidence>
<dbReference type="SMART" id="SM00450">
    <property type="entry name" value="RHOD"/>
    <property type="match status" value="2"/>
</dbReference>
<keyword evidence="1 4" id="KW-0808">Transferase</keyword>
<keyword evidence="5" id="KW-1185">Reference proteome</keyword>
<comment type="caution">
    <text evidence="4">The sequence shown here is derived from an EMBL/GenBank/DDBJ whole genome shotgun (WGS) entry which is preliminary data.</text>
</comment>
<dbReference type="CDD" id="cd01449">
    <property type="entry name" value="TST_Repeat_2"/>
    <property type="match status" value="1"/>
</dbReference>
<feature type="domain" description="Rhodanese" evidence="3">
    <location>
        <begin position="13"/>
        <end position="131"/>
    </location>
</feature>
<dbReference type="PANTHER" id="PTHR11364:SF27">
    <property type="entry name" value="SULFURTRANSFERASE"/>
    <property type="match status" value="1"/>
</dbReference>
<evidence type="ECO:0000313" key="4">
    <source>
        <dbReference type="EMBL" id="MET3682295.1"/>
    </source>
</evidence>
<gene>
    <name evidence="4" type="ORF">ABID56_000374</name>
</gene>
<dbReference type="PANTHER" id="PTHR11364">
    <property type="entry name" value="THIOSULFATE SULFERTANSFERASE"/>
    <property type="match status" value="1"/>
</dbReference>
<dbReference type="Pfam" id="PF00581">
    <property type="entry name" value="Rhodanese"/>
    <property type="match status" value="2"/>
</dbReference>
<dbReference type="InterPro" id="IPR036873">
    <property type="entry name" value="Rhodanese-like_dom_sf"/>
</dbReference>
<keyword evidence="2" id="KW-0677">Repeat</keyword>
<dbReference type="SUPFAM" id="SSF52821">
    <property type="entry name" value="Rhodanese/Cell cycle control phosphatase"/>
    <property type="match status" value="2"/>
</dbReference>
<dbReference type="EMBL" id="JBEPMX010000001">
    <property type="protein sequence ID" value="MET3682295.1"/>
    <property type="molecule type" value="Genomic_DNA"/>
</dbReference>
<dbReference type="Proteomes" id="UP001549167">
    <property type="component" value="Unassembled WGS sequence"/>
</dbReference>
<dbReference type="PROSITE" id="PS50206">
    <property type="entry name" value="RHODANESE_3"/>
    <property type="match status" value="2"/>
</dbReference>
<proteinExistence type="predicted"/>
<accession>A0ABV2KRV4</accession>
<dbReference type="EC" id="2.8.1.2" evidence="4"/>
<dbReference type="Gene3D" id="3.40.250.10">
    <property type="entry name" value="Rhodanese-like domain"/>
    <property type="match status" value="2"/>
</dbReference>
<sequence>MIISVEEAKRKSQNEDVVFVDCRFDLKQPDQGRKWYDEAHLPNAVYMDLERDLSGEVYSTGGRHPLPDMEQFKQLLLSKGITDKTTVIAYDNQHAFASRFAWMLKAIGHEDVFILNGGFAAWEEAGFHLTSEPPSQDAVKNLQSWSLNDRMIATQDDVQRYIQDDRVALIDSRSYERYIGDHEPIDLKAGHIPSARSFDWMLLFDQGYFKDQQALQQHFSDLTDVDKIVVYCGSGVTAASNVIALWEAGFDHVQLYVGSFSDWISNNQNVVATGDEPV</sequence>
<evidence type="ECO:0000313" key="5">
    <source>
        <dbReference type="Proteomes" id="UP001549167"/>
    </source>
</evidence>
<name>A0ABV2KRV4_9BACI</name>
<organism evidence="4 5">
    <name type="scientific">Alkalibacillus flavidus</name>
    <dbReference type="NCBI Taxonomy" id="546021"/>
    <lineage>
        <taxon>Bacteria</taxon>
        <taxon>Bacillati</taxon>
        <taxon>Bacillota</taxon>
        <taxon>Bacilli</taxon>
        <taxon>Bacillales</taxon>
        <taxon>Bacillaceae</taxon>
        <taxon>Alkalibacillus</taxon>
    </lineage>
</organism>
<dbReference type="GO" id="GO:0004792">
    <property type="term" value="F:thiosulfate-cyanide sulfurtransferase activity"/>
    <property type="evidence" value="ECO:0007669"/>
    <property type="project" value="UniProtKB-EC"/>
</dbReference>
<dbReference type="EC" id="2.8.1.1" evidence="4"/>
<reference evidence="4 5" key="1">
    <citation type="submission" date="2024-06" db="EMBL/GenBank/DDBJ databases">
        <title>Genomic Encyclopedia of Type Strains, Phase IV (KMG-IV): sequencing the most valuable type-strain genomes for metagenomic binning, comparative biology and taxonomic classification.</title>
        <authorList>
            <person name="Goeker M."/>
        </authorList>
    </citation>
    <scope>NUCLEOTIDE SEQUENCE [LARGE SCALE GENOMIC DNA]</scope>
    <source>
        <strain evidence="4 5">DSM 23520</strain>
    </source>
</reference>
<dbReference type="GO" id="GO:0016784">
    <property type="term" value="F:3-mercaptopyruvate sulfurtransferase activity"/>
    <property type="evidence" value="ECO:0007669"/>
    <property type="project" value="UniProtKB-EC"/>
</dbReference>
<dbReference type="RefSeq" id="WP_354218801.1">
    <property type="nucleotide sequence ID" value="NZ_JBEPMX010000001.1"/>
</dbReference>
<dbReference type="CDD" id="cd01448">
    <property type="entry name" value="TST_Repeat_1"/>
    <property type="match status" value="1"/>
</dbReference>
<evidence type="ECO:0000256" key="1">
    <source>
        <dbReference type="ARBA" id="ARBA00022679"/>
    </source>
</evidence>
<protein>
    <submittedName>
        <fullName evidence="4">Thiosulfate/3-mercaptopyruvate sulfurtransferase</fullName>
        <ecNumber evidence="4">2.8.1.1</ecNumber>
        <ecNumber evidence="4">2.8.1.2</ecNumber>
    </submittedName>
</protein>
<dbReference type="InterPro" id="IPR001763">
    <property type="entry name" value="Rhodanese-like_dom"/>
</dbReference>
<dbReference type="InterPro" id="IPR045078">
    <property type="entry name" value="TST/MPST-like"/>
</dbReference>
<evidence type="ECO:0000259" key="3">
    <source>
        <dbReference type="PROSITE" id="PS50206"/>
    </source>
</evidence>